<feature type="region of interest" description="Disordered" evidence="1">
    <location>
        <begin position="970"/>
        <end position="1087"/>
    </location>
</feature>
<name>A0AAN6JP23_9BASI</name>
<feature type="non-terminal residue" evidence="2">
    <location>
        <position position="1"/>
    </location>
</feature>
<comment type="caution">
    <text evidence="2">The sequence shown here is derived from an EMBL/GenBank/DDBJ whole genome shotgun (WGS) entry which is preliminary data.</text>
</comment>
<evidence type="ECO:0000256" key="1">
    <source>
        <dbReference type="SAM" id="MobiDB-lite"/>
    </source>
</evidence>
<dbReference type="EMBL" id="JAPDMZ010000549">
    <property type="protein sequence ID" value="KAK0542339.1"/>
    <property type="molecule type" value="Genomic_DNA"/>
</dbReference>
<keyword evidence="3" id="KW-1185">Reference proteome</keyword>
<feature type="region of interest" description="Disordered" evidence="1">
    <location>
        <begin position="64"/>
        <end position="152"/>
    </location>
</feature>
<feature type="region of interest" description="Disordered" evidence="1">
    <location>
        <begin position="476"/>
        <end position="497"/>
    </location>
</feature>
<proteinExistence type="predicted"/>
<feature type="region of interest" description="Disordered" evidence="1">
    <location>
        <begin position="197"/>
        <end position="224"/>
    </location>
</feature>
<feature type="compositionally biased region" description="Acidic residues" evidence="1">
    <location>
        <begin position="708"/>
        <end position="720"/>
    </location>
</feature>
<feature type="compositionally biased region" description="Low complexity" evidence="1">
    <location>
        <begin position="1017"/>
        <end position="1028"/>
    </location>
</feature>
<feature type="compositionally biased region" description="Acidic residues" evidence="1">
    <location>
        <begin position="1062"/>
        <end position="1074"/>
    </location>
</feature>
<feature type="region of interest" description="Disordered" evidence="1">
    <location>
        <begin position="690"/>
        <end position="724"/>
    </location>
</feature>
<feature type="compositionally biased region" description="Polar residues" evidence="1">
    <location>
        <begin position="480"/>
        <end position="495"/>
    </location>
</feature>
<gene>
    <name evidence="2" type="ORF">OC846_006768</name>
</gene>
<evidence type="ECO:0000313" key="3">
    <source>
        <dbReference type="Proteomes" id="UP001176517"/>
    </source>
</evidence>
<organism evidence="2 3">
    <name type="scientific">Tilletia horrida</name>
    <dbReference type="NCBI Taxonomy" id="155126"/>
    <lineage>
        <taxon>Eukaryota</taxon>
        <taxon>Fungi</taxon>
        <taxon>Dikarya</taxon>
        <taxon>Basidiomycota</taxon>
        <taxon>Ustilaginomycotina</taxon>
        <taxon>Exobasidiomycetes</taxon>
        <taxon>Tilletiales</taxon>
        <taxon>Tilletiaceae</taxon>
        <taxon>Tilletia</taxon>
    </lineage>
</organism>
<feature type="compositionally biased region" description="Polar residues" evidence="1">
    <location>
        <begin position="69"/>
        <end position="79"/>
    </location>
</feature>
<reference evidence="2" key="1">
    <citation type="journal article" date="2023" name="PhytoFront">
        <title>Draft Genome Resources of Seven Strains of Tilletia horrida, Causal Agent of Kernel Smut of Rice.</title>
        <authorList>
            <person name="Khanal S."/>
            <person name="Antony Babu S."/>
            <person name="Zhou X.G."/>
        </authorList>
    </citation>
    <scope>NUCLEOTIDE SEQUENCE</scope>
    <source>
        <strain evidence="2">TX6</strain>
    </source>
</reference>
<feature type="region of interest" description="Disordered" evidence="1">
    <location>
        <begin position="633"/>
        <end position="673"/>
    </location>
</feature>
<feature type="compositionally biased region" description="Polar residues" evidence="1">
    <location>
        <begin position="983"/>
        <end position="994"/>
    </location>
</feature>
<evidence type="ECO:0000313" key="2">
    <source>
        <dbReference type="EMBL" id="KAK0542339.1"/>
    </source>
</evidence>
<dbReference type="Proteomes" id="UP001176517">
    <property type="component" value="Unassembled WGS sequence"/>
</dbReference>
<sequence length="1087" mass="119343">APGGDLPFAGEEDILQGERALAKVTDLPGLDLVLGRMRDHLRISEQIWNDVALKTVSDIQADALEPDPTTETNNGSTSVAPKWHSRLKMKRVQDSNRTSKVSQGPIILSTVATVETTEQTESTGPSQAEAETAENPTASISSNSAESRLPEATGHSDLGIELDAEKEDFETGSVITRASAEADTGLVPAEVRSVSRLREPVWRSPKPQGTPKRGSGVSQPKRIGQHQAKLDDFKWLDVYTTILNIVASAPYQPQKLAAMAVSIMLGPIEEQPEAIDNSGPEATIDVSQDERGNELESASERAFSVAQMATHSHLHKAWTEVLAWVTFTCANRRAVSKSKTNEELLLSKFRPSDQSTHTHAHKVQSAVRWIRIAHALGDLAFLPLMMLMGPDALSLDRMRLLNDQQVGALLQFLQTGSDGRNEEEILSDHALFRSAARFAADFVIPLTLHHMMELLSGLKQGSETSNLSRKFELHEEDHNSSLVGSEPHSSTSSHVRQPGPFKIVLKLHGGLGVSTPPNAILLPNFKTLLATAPNQDRSKINWLAPLSVYGRFVTAQPHSFSHFKLLGKSYGLVMLADSEASLQLRQKYFDLGSSDVTPPVLGLAESLQAIQEATSIEKMQFLRQKDYDPARMTEAQAAARRISARRPRQPSPAGSGEADHAPNPSSAADEDNALVPPRTFTELVDDLTDVHFGSMHSGPGSPSKAPEDDSPESSDEDEDASPSKQALQYLQIKREQALEQKLAEEEAQQPKQVICINLTQLGDEDDAHCILRVSDDESGTQGLPESEECSKSRSLFYGIYGEDPHLPEILSWCSLPCSERESCDELEALRRATLGWIHCKFQQTEACLQDHPEALKWYQLHQRTHQQAEMRAKQMAGIPSNSTSTSSSNRSYLQVFYQKTQQEIARAVDRYVEARPEEHMNSSDELRQAKDLAQTQLVHLWIKVHQQAGTTQTRDMPPGWQDHYVRTLTPRQNVGGSREHTTLETSQEAVSNELDQMHSDKARAKSEAKKSSKARAKGSASRNTAASSSRKRKAAASAGIPSKRTARKASQLPEANAIISLSEEELGNTVDGDEQATLPDANGEEDG</sequence>
<feature type="compositionally biased region" description="Polar residues" evidence="1">
    <location>
        <begin position="134"/>
        <end position="146"/>
    </location>
</feature>
<dbReference type="AlphaFoldDB" id="A0AAN6JP23"/>
<accession>A0AAN6JP23</accession>
<protein>
    <submittedName>
        <fullName evidence="2">Uncharacterized protein</fullName>
    </submittedName>
</protein>
<feature type="compositionally biased region" description="Low complexity" evidence="1">
    <location>
        <begin position="109"/>
        <end position="123"/>
    </location>
</feature>
<feature type="compositionally biased region" description="Basic and acidic residues" evidence="1">
    <location>
        <begin position="995"/>
        <end position="1010"/>
    </location>
</feature>